<keyword evidence="4" id="KW-1185">Reference proteome</keyword>
<dbReference type="GO" id="GO:0000118">
    <property type="term" value="C:histone deacetylase complex"/>
    <property type="evidence" value="ECO:0007669"/>
    <property type="project" value="TreeGrafter"/>
</dbReference>
<dbReference type="Proteomes" id="UP001515480">
    <property type="component" value="Unassembled WGS sequence"/>
</dbReference>
<dbReference type="InterPro" id="IPR023801">
    <property type="entry name" value="His_deacetylse_dom"/>
</dbReference>
<feature type="region of interest" description="Disordered" evidence="1">
    <location>
        <begin position="1"/>
        <end position="25"/>
    </location>
</feature>
<dbReference type="PANTHER" id="PTHR10625:SF25">
    <property type="entry name" value="HISTONE DEACETYLASE 18-RELATED"/>
    <property type="match status" value="1"/>
</dbReference>
<dbReference type="Gene3D" id="3.40.800.20">
    <property type="entry name" value="Histone deacetylase domain"/>
    <property type="match status" value="1"/>
</dbReference>
<evidence type="ECO:0000256" key="1">
    <source>
        <dbReference type="SAM" id="MobiDB-lite"/>
    </source>
</evidence>
<dbReference type="GO" id="GO:0004407">
    <property type="term" value="F:histone deacetylase activity"/>
    <property type="evidence" value="ECO:0007669"/>
    <property type="project" value="TreeGrafter"/>
</dbReference>
<dbReference type="PANTHER" id="PTHR10625">
    <property type="entry name" value="HISTONE DEACETYLASE HDAC1-RELATED"/>
    <property type="match status" value="1"/>
</dbReference>
<comment type="caution">
    <text evidence="3">The sequence shown here is derived from an EMBL/GenBank/DDBJ whole genome shotgun (WGS) entry which is preliminary data.</text>
</comment>
<dbReference type="GO" id="GO:0005737">
    <property type="term" value="C:cytoplasm"/>
    <property type="evidence" value="ECO:0007669"/>
    <property type="project" value="TreeGrafter"/>
</dbReference>
<accession>A0AB34ISW9</accession>
<proteinExistence type="predicted"/>
<feature type="domain" description="Histone deacetylase" evidence="2">
    <location>
        <begin position="66"/>
        <end position="361"/>
    </location>
</feature>
<reference evidence="3 4" key="1">
    <citation type="journal article" date="2024" name="Science">
        <title>Giant polyketide synthase enzymes in the biosynthesis of giant marine polyether toxins.</title>
        <authorList>
            <person name="Fallon T.R."/>
            <person name="Shende V.V."/>
            <person name="Wierzbicki I.H."/>
            <person name="Pendleton A.L."/>
            <person name="Watervoot N.F."/>
            <person name="Auber R.P."/>
            <person name="Gonzalez D.J."/>
            <person name="Wisecaver J.H."/>
            <person name="Moore B.S."/>
        </authorList>
    </citation>
    <scope>NUCLEOTIDE SEQUENCE [LARGE SCALE GENOMIC DNA]</scope>
    <source>
        <strain evidence="3 4">12B1</strain>
    </source>
</reference>
<dbReference type="InterPro" id="IPR000286">
    <property type="entry name" value="HDACs"/>
</dbReference>
<dbReference type="Pfam" id="PF00850">
    <property type="entry name" value="Hist_deacetyl"/>
    <property type="match status" value="1"/>
</dbReference>
<protein>
    <recommendedName>
        <fullName evidence="2">Histone deacetylase domain-containing protein</fullName>
    </recommendedName>
</protein>
<dbReference type="AlphaFoldDB" id="A0AB34ISW9"/>
<evidence type="ECO:0000259" key="2">
    <source>
        <dbReference type="Pfam" id="PF00850"/>
    </source>
</evidence>
<organism evidence="3 4">
    <name type="scientific">Prymnesium parvum</name>
    <name type="common">Toxic golden alga</name>
    <dbReference type="NCBI Taxonomy" id="97485"/>
    <lineage>
        <taxon>Eukaryota</taxon>
        <taxon>Haptista</taxon>
        <taxon>Haptophyta</taxon>
        <taxon>Prymnesiophyceae</taxon>
        <taxon>Prymnesiales</taxon>
        <taxon>Prymnesiaceae</taxon>
        <taxon>Prymnesium</taxon>
    </lineage>
</organism>
<dbReference type="SUPFAM" id="SSF52768">
    <property type="entry name" value="Arginase/deacetylase"/>
    <property type="match status" value="1"/>
</dbReference>
<dbReference type="InterPro" id="IPR037138">
    <property type="entry name" value="His_deacetylse_dom_sf"/>
</dbReference>
<dbReference type="GO" id="GO:0040029">
    <property type="term" value="P:epigenetic regulation of gene expression"/>
    <property type="evidence" value="ECO:0007669"/>
    <property type="project" value="TreeGrafter"/>
</dbReference>
<evidence type="ECO:0000313" key="4">
    <source>
        <dbReference type="Proteomes" id="UP001515480"/>
    </source>
</evidence>
<dbReference type="PRINTS" id="PR01270">
    <property type="entry name" value="HDASUPER"/>
</dbReference>
<sequence>MAEASPDTSPGDHSDSDEEEALTDPRSWPLALRQLLLGDLCGEPRSLTGLLAGVAPMLRHAPPQEHPERPARLVAVYAELLASGLAQRAKHVPCRAASRADLRLVHSAAHVRRATRVYASAAAAGRALSLGEDTYFSAAHSGAAASLAAGSVVELTTRVCTGELRNAIAAVRPPGHHCDAPSRQAMGFCLLNNVPIAVAVARRRLGVERVLVVDWDVHHGNGVQNMFYDDPSVLYVSLHRYGGGFYPGTGAPSEVGVGPGVGANVNVAWSGRGYGDAEYLSAFERLVMPLARAFSPQLVLVSAGFDAAAGDPLGEMALSPVGYAHMTALLSTLAGGKIVVALEGGYNLRSIARAAAGVMRVLLGEPAPPLPQREVMPRALDDIERVRRELAPHWPCLRLPKPSPLPTPKRIKRSAIQRKLRGRWWLRYL</sequence>
<evidence type="ECO:0000313" key="3">
    <source>
        <dbReference type="EMBL" id="KAL1504536.1"/>
    </source>
</evidence>
<gene>
    <name evidence="3" type="ORF">AB1Y20_010938</name>
</gene>
<dbReference type="EMBL" id="JBGBPQ010000020">
    <property type="protein sequence ID" value="KAL1504536.1"/>
    <property type="molecule type" value="Genomic_DNA"/>
</dbReference>
<name>A0AB34ISW9_PRYPA</name>
<dbReference type="InterPro" id="IPR023696">
    <property type="entry name" value="Ureohydrolase_dom_sf"/>
</dbReference>